<evidence type="ECO:0000256" key="1">
    <source>
        <dbReference type="SAM" id="MobiDB-lite"/>
    </source>
</evidence>
<feature type="region of interest" description="Disordered" evidence="1">
    <location>
        <begin position="326"/>
        <end position="370"/>
    </location>
</feature>
<dbReference type="CDD" id="cd09917">
    <property type="entry name" value="F-box_SF"/>
    <property type="match status" value="1"/>
</dbReference>
<organism evidence="3 4">
    <name type="scientific">Botryobasidium botryosum (strain FD-172 SS1)</name>
    <dbReference type="NCBI Taxonomy" id="930990"/>
    <lineage>
        <taxon>Eukaryota</taxon>
        <taxon>Fungi</taxon>
        <taxon>Dikarya</taxon>
        <taxon>Basidiomycota</taxon>
        <taxon>Agaricomycotina</taxon>
        <taxon>Agaricomycetes</taxon>
        <taxon>Cantharellales</taxon>
        <taxon>Botryobasidiaceae</taxon>
        <taxon>Botryobasidium</taxon>
    </lineage>
</organism>
<dbReference type="InterPro" id="IPR032675">
    <property type="entry name" value="LRR_dom_sf"/>
</dbReference>
<dbReference type="AlphaFoldDB" id="A0A067MHG2"/>
<protein>
    <recommendedName>
        <fullName evidence="2">F-box domain-containing protein</fullName>
    </recommendedName>
</protein>
<feature type="domain" description="F-box" evidence="2">
    <location>
        <begin position="39"/>
        <end position="91"/>
    </location>
</feature>
<dbReference type="HOGENOM" id="CLU_525782_0_0_1"/>
<dbReference type="Gene3D" id="1.20.1280.50">
    <property type="match status" value="1"/>
</dbReference>
<dbReference type="Gene3D" id="3.80.10.10">
    <property type="entry name" value="Ribonuclease Inhibitor"/>
    <property type="match status" value="1"/>
</dbReference>
<feature type="region of interest" description="Disordered" evidence="1">
    <location>
        <begin position="194"/>
        <end position="216"/>
    </location>
</feature>
<gene>
    <name evidence="3" type="ORF">BOTBODRAFT_66324</name>
</gene>
<evidence type="ECO:0000313" key="4">
    <source>
        <dbReference type="Proteomes" id="UP000027195"/>
    </source>
</evidence>
<proteinExistence type="predicted"/>
<feature type="compositionally biased region" description="Low complexity" evidence="1">
    <location>
        <begin position="350"/>
        <end position="368"/>
    </location>
</feature>
<evidence type="ECO:0000259" key="2">
    <source>
        <dbReference type="Pfam" id="PF12937"/>
    </source>
</evidence>
<name>A0A067MHG2_BOTB1</name>
<dbReference type="SUPFAM" id="SSF52047">
    <property type="entry name" value="RNI-like"/>
    <property type="match status" value="1"/>
</dbReference>
<accession>A0A067MHG2</accession>
<dbReference type="InterPro" id="IPR001810">
    <property type="entry name" value="F-box_dom"/>
</dbReference>
<dbReference type="Pfam" id="PF12937">
    <property type="entry name" value="F-box-like"/>
    <property type="match status" value="1"/>
</dbReference>
<sequence length="518" mass="56367">MAILDLMFLRNILYGLSLSFRPKPRRRRLAASRPPSLSPELLLHIFSFLDLPLHDFDSSPFSRGDTEATLLSASLVCKAWSGPAIQQLWYAPRVSKPLRAARFIEAFRATPDLASHIRVLQLLAGSPRSPIPMWDDIDLILEIISHCPNLRVLAVHANPSPTMLWRIGATVTYYCPNLYAFKLLPPQDIPFGTQDGPPGLPGIANGDTHERSLVKRPPRAPLPSFYTVATTLICPHPSLSVFSCASLSASERSPQFLSIENRWESFALRESAITSTELFSLLANSSSSLRRLTLVRNTGHTNADVVAVLSRYCGLRLTYLHLESVASPPTPSTSTSQPGPAPDTPPTPSTPSTTKSKSTAHSRSSAPLPLIPAPPQADIDAFTPLPTICRNLEHLEIEGSLASPAFLSALRSHPALRRLIVRAGTGTGISTANLKGIGSALPRFTPTALAAVLARRGVDLPRLEFMEINNSDLEGGVWASGEQVKMIRKAARRRGMGVANHVFYLKISAQSTTLSTNW</sequence>
<dbReference type="InParanoid" id="A0A067MHG2"/>
<evidence type="ECO:0000313" key="3">
    <source>
        <dbReference type="EMBL" id="KDQ14160.1"/>
    </source>
</evidence>
<feature type="compositionally biased region" description="Pro residues" evidence="1">
    <location>
        <begin position="339"/>
        <end position="349"/>
    </location>
</feature>
<dbReference type="Proteomes" id="UP000027195">
    <property type="component" value="Unassembled WGS sequence"/>
</dbReference>
<dbReference type="EMBL" id="KL198039">
    <property type="protein sequence ID" value="KDQ14160.1"/>
    <property type="molecule type" value="Genomic_DNA"/>
</dbReference>
<keyword evidence="4" id="KW-1185">Reference proteome</keyword>
<reference evidence="4" key="1">
    <citation type="journal article" date="2014" name="Proc. Natl. Acad. Sci. U.S.A.">
        <title>Extensive sampling of basidiomycete genomes demonstrates inadequacy of the white-rot/brown-rot paradigm for wood decay fungi.</title>
        <authorList>
            <person name="Riley R."/>
            <person name="Salamov A.A."/>
            <person name="Brown D.W."/>
            <person name="Nagy L.G."/>
            <person name="Floudas D."/>
            <person name="Held B.W."/>
            <person name="Levasseur A."/>
            <person name="Lombard V."/>
            <person name="Morin E."/>
            <person name="Otillar R."/>
            <person name="Lindquist E.A."/>
            <person name="Sun H."/>
            <person name="LaButti K.M."/>
            <person name="Schmutz J."/>
            <person name="Jabbour D."/>
            <person name="Luo H."/>
            <person name="Baker S.E."/>
            <person name="Pisabarro A.G."/>
            <person name="Walton J.D."/>
            <person name="Blanchette R.A."/>
            <person name="Henrissat B."/>
            <person name="Martin F."/>
            <person name="Cullen D."/>
            <person name="Hibbett D.S."/>
            <person name="Grigoriev I.V."/>
        </authorList>
    </citation>
    <scope>NUCLEOTIDE SEQUENCE [LARGE SCALE GENOMIC DNA]</scope>
    <source>
        <strain evidence="4">FD-172 SS1</strain>
    </source>
</reference>